<dbReference type="GO" id="GO:0016301">
    <property type="term" value="F:kinase activity"/>
    <property type="evidence" value="ECO:0007669"/>
    <property type="project" value="UniProtKB-KW"/>
</dbReference>
<sequence length="315" mass="33529">MALPERMTSWDVAVVGEIYADHVFTGFARWPGPGEEVLADGYVRELGGGCVNTACGLSRLGRRVRLVGLIGDADVDWFEGRLGEFGVGMGGIRLGAESTGITVSVSTREDRSFFTWPGANRGLADLLGEPVVLADLASARHVHFAMPLPRQRAAEILPRLREAGCTSSLDVGYSPDWLTDPRNLDTCREVDLFLPNRTEAAVLCGEDGPDAYARWAWAEGLPRAVLKLGAEGALVIDADGVTRVVAPRVDALDTTGAGDAFDAGLIDALLDDAPFGRCVERACVCGALCTTAPGALRALPDSLQLRTLREQTYGS</sequence>
<comment type="caution">
    <text evidence="6">The sequence shown here is derived from an EMBL/GenBank/DDBJ whole genome shotgun (WGS) entry which is preliminary data.</text>
</comment>
<evidence type="ECO:0000313" key="7">
    <source>
        <dbReference type="Proteomes" id="UP001528850"/>
    </source>
</evidence>
<evidence type="ECO:0000313" key="6">
    <source>
        <dbReference type="EMBL" id="MDF4025899.1"/>
    </source>
</evidence>
<proteinExistence type="inferred from homology"/>
<reference evidence="6 7" key="1">
    <citation type="journal article" date="2024" name="Curr. Microbiol.">
        <title>Luteibacter sahnii sp. nov., A Novel Yellow-Colored Xanthomonadin Pigment Producing Probiotic Bacterium from Healthy Rice Seed Microbiome.</title>
        <authorList>
            <person name="Jaiswal G."/>
            <person name="Rana R."/>
            <person name="Nayak P.K."/>
            <person name="Chouhan R."/>
            <person name="Gandhi S.G."/>
            <person name="Patel H.K."/>
            <person name="Patil P.B."/>
        </authorList>
    </citation>
    <scope>NUCLEOTIDE SEQUENCE [LARGE SCALE GENOMIC DNA]</scope>
    <source>
        <strain evidence="6 7">PPL201</strain>
    </source>
</reference>
<keyword evidence="2 4" id="KW-0808">Transferase</keyword>
<evidence type="ECO:0000256" key="2">
    <source>
        <dbReference type="ARBA" id="ARBA00022679"/>
    </source>
</evidence>
<accession>A0ABT6BCW6</accession>
<dbReference type="Proteomes" id="UP001528850">
    <property type="component" value="Unassembled WGS sequence"/>
</dbReference>
<dbReference type="InterPro" id="IPR029056">
    <property type="entry name" value="Ribokinase-like"/>
</dbReference>
<dbReference type="SUPFAM" id="SSF53613">
    <property type="entry name" value="Ribokinase-like"/>
    <property type="match status" value="1"/>
</dbReference>
<dbReference type="PANTHER" id="PTHR10584:SF166">
    <property type="entry name" value="RIBOKINASE"/>
    <property type="match status" value="1"/>
</dbReference>
<name>A0ABT6BCW6_9GAMM</name>
<keyword evidence="3 4" id="KW-0418">Kinase</keyword>
<dbReference type="PRINTS" id="PR00990">
    <property type="entry name" value="RIBOKINASE"/>
</dbReference>
<protein>
    <submittedName>
        <fullName evidence="6">Carbohydrate kinase family protein</fullName>
    </submittedName>
</protein>
<dbReference type="InterPro" id="IPR002173">
    <property type="entry name" value="Carboh/pur_kinase_PfkB_CS"/>
</dbReference>
<dbReference type="InterPro" id="IPR011611">
    <property type="entry name" value="PfkB_dom"/>
</dbReference>
<dbReference type="EMBL" id="JARJJS010000003">
    <property type="protein sequence ID" value="MDF4025899.1"/>
    <property type="molecule type" value="Genomic_DNA"/>
</dbReference>
<keyword evidence="7" id="KW-1185">Reference proteome</keyword>
<evidence type="ECO:0000259" key="5">
    <source>
        <dbReference type="Pfam" id="PF00294"/>
    </source>
</evidence>
<dbReference type="PANTHER" id="PTHR10584">
    <property type="entry name" value="SUGAR KINASE"/>
    <property type="match status" value="1"/>
</dbReference>
<evidence type="ECO:0000256" key="1">
    <source>
        <dbReference type="ARBA" id="ARBA00010688"/>
    </source>
</evidence>
<dbReference type="InterPro" id="IPR002139">
    <property type="entry name" value="Ribo/fructo_kinase"/>
</dbReference>
<dbReference type="PROSITE" id="PS00584">
    <property type="entry name" value="PFKB_KINASES_2"/>
    <property type="match status" value="1"/>
</dbReference>
<comment type="similarity">
    <text evidence="1 4">Belongs to the carbohydrate kinase PfkB family.</text>
</comment>
<evidence type="ECO:0000256" key="4">
    <source>
        <dbReference type="RuleBase" id="RU003704"/>
    </source>
</evidence>
<organism evidence="6 7">
    <name type="scientific">Luteibacter sahnii</name>
    <dbReference type="NCBI Taxonomy" id="3021977"/>
    <lineage>
        <taxon>Bacteria</taxon>
        <taxon>Pseudomonadati</taxon>
        <taxon>Pseudomonadota</taxon>
        <taxon>Gammaproteobacteria</taxon>
        <taxon>Lysobacterales</taxon>
        <taxon>Rhodanobacteraceae</taxon>
        <taxon>Luteibacter</taxon>
    </lineage>
</organism>
<gene>
    <name evidence="6" type="ORF">P3W24_13055</name>
</gene>
<evidence type="ECO:0000256" key="3">
    <source>
        <dbReference type="ARBA" id="ARBA00022777"/>
    </source>
</evidence>
<dbReference type="Gene3D" id="3.40.1190.20">
    <property type="match status" value="1"/>
</dbReference>
<feature type="domain" description="Carbohydrate kinase PfkB" evidence="5">
    <location>
        <begin position="12"/>
        <end position="300"/>
    </location>
</feature>
<dbReference type="Pfam" id="PF00294">
    <property type="entry name" value="PfkB"/>
    <property type="match status" value="1"/>
</dbReference>
<dbReference type="CDD" id="cd01166">
    <property type="entry name" value="KdgK"/>
    <property type="match status" value="1"/>
</dbReference>